<keyword evidence="1" id="KW-0472">Membrane</keyword>
<keyword evidence="1" id="KW-0812">Transmembrane</keyword>
<keyword evidence="3" id="KW-1185">Reference proteome</keyword>
<proteinExistence type="predicted"/>
<comment type="caution">
    <text evidence="2">The sequence shown here is derived from an EMBL/GenBank/DDBJ whole genome shotgun (WGS) entry which is preliminary data.</text>
</comment>
<feature type="transmembrane region" description="Helical" evidence="1">
    <location>
        <begin position="41"/>
        <end position="58"/>
    </location>
</feature>
<accession>A0A2P6UZX4</accession>
<evidence type="ECO:0000313" key="3">
    <source>
        <dbReference type="Proteomes" id="UP000239649"/>
    </source>
</evidence>
<organism evidence="2 3">
    <name type="scientific">Micractinium conductrix</name>
    <dbReference type="NCBI Taxonomy" id="554055"/>
    <lineage>
        <taxon>Eukaryota</taxon>
        <taxon>Viridiplantae</taxon>
        <taxon>Chlorophyta</taxon>
        <taxon>core chlorophytes</taxon>
        <taxon>Trebouxiophyceae</taxon>
        <taxon>Chlorellales</taxon>
        <taxon>Chlorellaceae</taxon>
        <taxon>Chlorella clade</taxon>
        <taxon>Micractinium</taxon>
    </lineage>
</organism>
<sequence>MAALSGHRRLVLGIVASTLLTVFVLPWGAMALSGAWRAGLTYFLPVMVQTVLNVTVEGRMQRANPPKPLAVYSSTAGNTIVRFSYALAALWDMSLAAAVHGARVHPALVFTAAAQAGVAVFAATSVTAAAIWLLPVQPGTAEARP</sequence>
<dbReference type="AlphaFoldDB" id="A0A2P6UZX4"/>
<feature type="transmembrane region" description="Helical" evidence="1">
    <location>
        <begin position="79"/>
        <end position="102"/>
    </location>
</feature>
<evidence type="ECO:0000256" key="1">
    <source>
        <dbReference type="SAM" id="Phobius"/>
    </source>
</evidence>
<dbReference type="EMBL" id="LHPF02000062">
    <property type="protein sequence ID" value="PSC67390.1"/>
    <property type="molecule type" value="Genomic_DNA"/>
</dbReference>
<gene>
    <name evidence="2" type="ORF">C2E20_8930</name>
</gene>
<keyword evidence="1" id="KW-1133">Transmembrane helix</keyword>
<name>A0A2P6UZX4_9CHLO</name>
<protein>
    <submittedName>
        <fullName evidence="2">Uncharacterized protein</fullName>
    </submittedName>
</protein>
<evidence type="ECO:0000313" key="2">
    <source>
        <dbReference type="EMBL" id="PSC67390.1"/>
    </source>
</evidence>
<reference evidence="2 3" key="1">
    <citation type="journal article" date="2018" name="Plant J.">
        <title>Genome sequences of Chlorella sorokiniana UTEX 1602 and Micractinium conductrix SAG 241.80: implications to maltose excretion by a green alga.</title>
        <authorList>
            <person name="Arriola M.B."/>
            <person name="Velmurugan N."/>
            <person name="Zhang Y."/>
            <person name="Plunkett M.H."/>
            <person name="Hondzo H."/>
            <person name="Barney B.M."/>
        </authorList>
    </citation>
    <scope>NUCLEOTIDE SEQUENCE [LARGE SCALE GENOMIC DNA]</scope>
    <source>
        <strain evidence="2 3">SAG 241.80</strain>
    </source>
</reference>
<dbReference type="Proteomes" id="UP000239649">
    <property type="component" value="Unassembled WGS sequence"/>
</dbReference>
<feature type="transmembrane region" description="Helical" evidence="1">
    <location>
        <begin position="108"/>
        <end position="134"/>
    </location>
</feature>